<organism evidence="1 2">
    <name type="scientific">Cladophialophora immunda</name>
    <dbReference type="NCBI Taxonomy" id="569365"/>
    <lineage>
        <taxon>Eukaryota</taxon>
        <taxon>Fungi</taxon>
        <taxon>Dikarya</taxon>
        <taxon>Ascomycota</taxon>
        <taxon>Pezizomycotina</taxon>
        <taxon>Eurotiomycetes</taxon>
        <taxon>Chaetothyriomycetidae</taxon>
        <taxon>Chaetothyriales</taxon>
        <taxon>Herpotrichiellaceae</taxon>
        <taxon>Cladophialophora</taxon>
    </lineage>
</organism>
<dbReference type="InterPro" id="IPR011008">
    <property type="entry name" value="Dimeric_a/b-barrel"/>
</dbReference>
<dbReference type="RefSeq" id="XP_016244671.1">
    <property type="nucleotide sequence ID" value="XM_016397480.1"/>
</dbReference>
<dbReference type="Gene3D" id="3.30.70.100">
    <property type="match status" value="1"/>
</dbReference>
<evidence type="ECO:0000313" key="1">
    <source>
        <dbReference type="EMBL" id="KIW24455.1"/>
    </source>
</evidence>
<keyword evidence="2" id="KW-1185">Reference proteome</keyword>
<dbReference type="HOGENOM" id="CLU_081631_2_2_1"/>
<dbReference type="AlphaFoldDB" id="A0A0D2C1Z6"/>
<dbReference type="GeneID" id="27349361"/>
<proteinExistence type="predicted"/>
<evidence type="ECO:0000313" key="2">
    <source>
        <dbReference type="Proteomes" id="UP000054466"/>
    </source>
</evidence>
<protein>
    <submittedName>
        <fullName evidence="1">Uncharacterized protein</fullName>
    </submittedName>
</protein>
<dbReference type="SUPFAM" id="SSF54909">
    <property type="entry name" value="Dimeric alpha+beta barrel"/>
    <property type="match status" value="1"/>
</dbReference>
<dbReference type="EMBL" id="KN847045">
    <property type="protein sequence ID" value="KIW24455.1"/>
    <property type="molecule type" value="Genomic_DNA"/>
</dbReference>
<name>A0A0D2C1Z6_9EURO</name>
<dbReference type="Proteomes" id="UP000054466">
    <property type="component" value="Unassembled WGS sequence"/>
</dbReference>
<dbReference type="VEuPathDB" id="FungiDB:PV07_10167"/>
<dbReference type="STRING" id="569365.A0A0D2C1Z6"/>
<reference evidence="1 2" key="1">
    <citation type="submission" date="2015-01" db="EMBL/GenBank/DDBJ databases">
        <title>The Genome Sequence of Cladophialophora immunda CBS83496.</title>
        <authorList>
            <consortium name="The Broad Institute Genomics Platform"/>
            <person name="Cuomo C."/>
            <person name="de Hoog S."/>
            <person name="Gorbushina A."/>
            <person name="Stielow B."/>
            <person name="Teixiera M."/>
            <person name="Abouelleil A."/>
            <person name="Chapman S.B."/>
            <person name="Priest M."/>
            <person name="Young S.K."/>
            <person name="Wortman J."/>
            <person name="Nusbaum C."/>
            <person name="Birren B."/>
        </authorList>
    </citation>
    <scope>NUCLEOTIDE SEQUENCE [LARGE SCALE GENOMIC DNA]</scope>
    <source>
        <strain evidence="1 2">CBS 83496</strain>
    </source>
</reference>
<dbReference type="OrthoDB" id="3830579at2759"/>
<sequence>MPPVATEIAQFNLILGQDPRNPGSSAAQFLQKVFDIVKQREGFIRGYWGIQDQNPGILVVIVDWEDIKHHQDLVNSEDFAAMTENLVNLVTFENGPPVVTHVNFTSDAASACQSSVTAVKSFRLPEDASEKQKSALEDSFLSLVKVYTTETPCSGYACGWVLETLPDDNAPGDEALTFTGIFGWPAKEGPESSRDNSGDPALVAAVEQILRLALPQKKGDAFDVSLRSFG</sequence>
<gene>
    <name evidence="1" type="ORF">PV07_10167</name>
</gene>
<accession>A0A0D2C1Z6</accession>